<dbReference type="VEuPathDB" id="PiroplasmaDB:BOVATA_008390"/>
<dbReference type="SUPFAM" id="SSF75553">
    <property type="entry name" value="Smc hinge domain"/>
    <property type="match status" value="1"/>
</dbReference>
<evidence type="ECO:0000313" key="5">
    <source>
        <dbReference type="EMBL" id="GBE59346.1"/>
    </source>
</evidence>
<dbReference type="GeneID" id="39873116"/>
<dbReference type="GO" id="GO:0005524">
    <property type="term" value="F:ATP binding"/>
    <property type="evidence" value="ECO:0007669"/>
    <property type="project" value="InterPro"/>
</dbReference>
<dbReference type="PANTHER" id="PTHR43977">
    <property type="entry name" value="STRUCTURAL MAINTENANCE OF CHROMOSOMES PROTEIN 3"/>
    <property type="match status" value="1"/>
</dbReference>
<dbReference type="SMART" id="SM00968">
    <property type="entry name" value="SMC_hinge"/>
    <property type="match status" value="1"/>
</dbReference>
<evidence type="ECO:0000259" key="4">
    <source>
        <dbReference type="SMART" id="SM00968"/>
    </source>
</evidence>
<dbReference type="OrthoDB" id="431497at2759"/>
<dbReference type="Gene3D" id="3.30.70.1620">
    <property type="match status" value="1"/>
</dbReference>
<dbReference type="SUPFAM" id="SSF57997">
    <property type="entry name" value="Tropomyosin"/>
    <property type="match status" value="1"/>
</dbReference>
<feature type="compositionally biased region" description="Polar residues" evidence="3">
    <location>
        <begin position="109"/>
        <end position="122"/>
    </location>
</feature>
<accession>A0A2H6K8M6</accession>
<dbReference type="Proteomes" id="UP000236319">
    <property type="component" value="Unassembled WGS sequence"/>
</dbReference>
<feature type="domain" description="SMC hinge" evidence="4">
    <location>
        <begin position="1320"/>
        <end position="1441"/>
    </location>
</feature>
<evidence type="ECO:0000256" key="1">
    <source>
        <dbReference type="ARBA" id="ARBA00023054"/>
    </source>
</evidence>
<comment type="caution">
    <text evidence="5">The sequence shown here is derived from an EMBL/GenBank/DDBJ whole genome shotgun (WGS) entry which is preliminary data.</text>
</comment>
<dbReference type="GO" id="GO:0051276">
    <property type="term" value="P:chromosome organization"/>
    <property type="evidence" value="ECO:0007669"/>
    <property type="project" value="InterPro"/>
</dbReference>
<dbReference type="Gene3D" id="1.20.1060.20">
    <property type="match status" value="1"/>
</dbReference>
<evidence type="ECO:0000313" key="6">
    <source>
        <dbReference type="Proteomes" id="UP000236319"/>
    </source>
</evidence>
<evidence type="ECO:0000256" key="3">
    <source>
        <dbReference type="SAM" id="MobiDB-lite"/>
    </source>
</evidence>
<dbReference type="RefSeq" id="XP_028865589.1">
    <property type="nucleotide sequence ID" value="XM_029009756.1"/>
</dbReference>
<dbReference type="InterPro" id="IPR036277">
    <property type="entry name" value="SMC_hinge_sf"/>
</dbReference>
<proteinExistence type="predicted"/>
<sequence length="2001" mass="224049">MPVTLLNAVAFPAPFHFSVRAKIPRLAFIIILIATASVHSTRSCPKRLKERNHKEFLGTFHLHRHCPHGFLFHSTNRGIRSANCTPILPSSIFCADNRKDKCRDGPLDLSNNSRGNLPLSSGDSEDLSKNTNRQQGNDALKAEIQRRYFLSATELGIVKVTKCHLVSDAAKLFPIICGSNSSYKDYTKNAVNNLFTALETSGCSVLLKAYRDQWPNADSVALCRAYQALFSHMHRAGEKERMLDMFLSLLDHPFLLRANMFHLCSISAYQTYINGWILPMLFFNIYRLYGARFFFQVPVFTSFQTACNLPPPSSSDKQTKKDLFVDFKCFRNNKLRRSDVGSFHTGVMEACLHAREFRMATSVYFSNLFCGDVLDDHADSSGATRFTVQLAEDSSSGSVHSGRGFSDLVSCVVSKTSQIESSHTLEPPSSETVDADLKGISGMNVSNVNQAGELWARTLMLKHALNNIFLSLDVAIPSNKTEESDENSALSVHVSRILSPYADVGYLEPLLTRYHQAFANKGMFKPLKEDATLSVDDFMSYISGFEDASPSSSEPQRMIRFVHRPLSDTFLKGSTSRGDDRRTLNSAIRELVKSGVRLGDIGVSGVYSIMRQLLSFGISGSAAVHLLSAVFPDIRFQKWIHYHAFVCAFECDVERRDLGSLDRLMDVMLRWNCRPEPAMYARFFELCPSRDANDLIIKHGRAFMELPTAGDGNADRRFGLSPFNRVSFEMYFHLLLAYNRLGCNKEVLLVFKRLLLELNGLYRTIPPRIWQVVRAIAGNCSLPPEFTALHIDAHQGGRNPGLPDLPGSVRLPLLSRLQRDWFVPTPLIVDTRTVGLNGSGKSNVLLAVSFALAETLEHANRSCYLYRGAESSEDDEFSAHVEVVFDVSRDVHLQSVVDNKDELRLKRIFSRSKDLYLVNGRQMSRKDYRQMIESVKLIHFSKQSASYRNDLHFIVKQGAIGKICSLSAEERLSAFRDVIGHRSFDSKIEESMKLLKDYDVTFSSVDAQLSQIQRKLDTLDIQRGASEEWSKLDAERRVLQACLVLLKLSQLRQNASTQEATESELSGKINELQGRVDMLEMDVRESRGALSIIESMEDAGTATTELSSLESSLADVEAESAELRKELGLLTHTKGQLERELDSLNTSLESSVAELGGVENDCVKASRRIQDLETQLSDVMHRQHSSGEKVKELIARLEQRKSEAHESIKEFESQKVTLSSSLTRCMNDQELLHSEIAKLKDRCAEKAARMEECTASLETSLETKRIKQNELSASTVKQSNLRVQYGDAEKNFSKVALSQKTTLGLVKEWLESDESASHRNSYVGVLIDLVTVSDAFKLAVEQTLGPKLFTVVVRTMQCAKSLIRHIEKSESRYSNIRIVALGIFPKSSGGNDTLLPSSVDRAEAMPLMDCVTFEEHLRPLIRSLLGDFCLVENADVASRITGNRVNCVTPDGQVFYHRGSVSGGYVDMKESILRLYGIMKQAGADLAAEDERIARLQSDLAALGEEQSKLTQQRTVIKSERAALQENLRQLQMSLQHLTSLEDSIRHKLSDNPKERLMYQIKSWDEQIEVYKRAATPSPAALAELVSRQSNLESELDASRKQKCTLESRAHELRDNVSVLQDKRNALAKRVITTLQLLEDYSGHLRDLEQRSASLTQSRDSINSEILKASEERDRSQRQRDELCSRLHKLETELASQKAALAEATSQLRDTSQTLSSVKIAIKESEDELSRLDQAVLEEAKQTQVDNKDDLMSRLAEINKRCSKFDLSVRGCSQDSAALRAEFKELRQRQERISRSNAAIVKSIKALRSQKDSNLVQMLSQLNDKLSQTFEELVPGGRIRAVLLRREPASSEPLANVAVCLPECFVESPDEEKFTGLDLKVSFSAGSDALQQLYQLSGGQKTLVSLAFILAAQRLQAAPFYLLDEIDAALDEGYRVNVSRLLERQCHEGSQCILTTFRPELLRPGDVFYEVCNEGGVSVAHRVGLDDALSVISRVGSSCCV</sequence>
<dbReference type="GO" id="GO:0005694">
    <property type="term" value="C:chromosome"/>
    <property type="evidence" value="ECO:0007669"/>
    <property type="project" value="InterPro"/>
</dbReference>
<evidence type="ECO:0000256" key="2">
    <source>
        <dbReference type="SAM" id="Coils"/>
    </source>
</evidence>
<dbReference type="Gene3D" id="3.40.50.300">
    <property type="entry name" value="P-loop containing nucleotide triphosphate hydrolases"/>
    <property type="match status" value="2"/>
</dbReference>
<protein>
    <recommendedName>
        <fullName evidence="4">SMC hinge domain-containing protein</fullName>
    </recommendedName>
</protein>
<reference evidence="5 6" key="1">
    <citation type="journal article" date="2017" name="BMC Genomics">
        <title>Whole-genome assembly of Babesia ovata and comparative genomics between closely related pathogens.</title>
        <authorList>
            <person name="Yamagishi J."/>
            <person name="Asada M."/>
            <person name="Hakimi H."/>
            <person name="Tanaka T.Q."/>
            <person name="Sugimoto C."/>
            <person name="Kawazu S."/>
        </authorList>
    </citation>
    <scope>NUCLEOTIDE SEQUENCE [LARGE SCALE GENOMIC DNA]</scope>
    <source>
        <strain evidence="5 6">Miyake</strain>
    </source>
</reference>
<dbReference type="Pfam" id="PF06470">
    <property type="entry name" value="SMC_hinge"/>
    <property type="match status" value="1"/>
</dbReference>
<feature type="coiled-coil region" evidence="2">
    <location>
        <begin position="1479"/>
        <end position="1541"/>
    </location>
</feature>
<organism evidence="5 6">
    <name type="scientific">Babesia ovata</name>
    <dbReference type="NCBI Taxonomy" id="189622"/>
    <lineage>
        <taxon>Eukaryota</taxon>
        <taxon>Sar</taxon>
        <taxon>Alveolata</taxon>
        <taxon>Apicomplexa</taxon>
        <taxon>Aconoidasida</taxon>
        <taxon>Piroplasmida</taxon>
        <taxon>Babesiidae</taxon>
        <taxon>Babesia</taxon>
    </lineage>
</organism>
<feature type="region of interest" description="Disordered" evidence="3">
    <location>
        <begin position="105"/>
        <end position="137"/>
    </location>
</feature>
<dbReference type="Pfam" id="PF02463">
    <property type="entry name" value="SMC_N"/>
    <property type="match status" value="1"/>
</dbReference>
<gene>
    <name evidence="5" type="ORF">BOVATA_008390</name>
</gene>
<dbReference type="InterPro" id="IPR027417">
    <property type="entry name" value="P-loop_NTPase"/>
</dbReference>
<feature type="coiled-coil region" evidence="2">
    <location>
        <begin position="1582"/>
        <end position="1742"/>
    </location>
</feature>
<dbReference type="InterPro" id="IPR010935">
    <property type="entry name" value="SMC_hinge"/>
</dbReference>
<dbReference type="EMBL" id="BDSA01000001">
    <property type="protein sequence ID" value="GBE59346.1"/>
    <property type="molecule type" value="Genomic_DNA"/>
</dbReference>
<dbReference type="InterPro" id="IPR003395">
    <property type="entry name" value="RecF/RecN/SMC_N"/>
</dbReference>
<dbReference type="Gene3D" id="1.10.287.1490">
    <property type="match status" value="2"/>
</dbReference>
<keyword evidence="1 2" id="KW-0175">Coiled coil</keyword>
<dbReference type="SUPFAM" id="SSF52540">
    <property type="entry name" value="P-loop containing nucleoside triphosphate hydrolases"/>
    <property type="match status" value="1"/>
</dbReference>
<keyword evidence="6" id="KW-1185">Reference proteome</keyword>
<feature type="coiled-coil region" evidence="2">
    <location>
        <begin position="1106"/>
        <end position="1214"/>
    </location>
</feature>
<name>A0A2H6K8M6_9APIC</name>
<dbReference type="SUPFAM" id="SSF90257">
    <property type="entry name" value="Myosin rod fragments"/>
    <property type="match status" value="1"/>
</dbReference>